<dbReference type="Proteomes" id="UP001468345">
    <property type="component" value="Chromosome"/>
</dbReference>
<sequence>MGDKERIAAKHAIIDFLATAFASSGNKHIQQLMDVLIQEHGSGTHQVIGYDQGLTASDAALVNGFILHYYDYDDVHSDLRGHASSVIFPALLSHCQKGNYDFQHFIDSYIVGIEVAARIGRTIGKQHYEEGWHTSSTIGILGATAACSYFLALDKASFSNALGIAITEASGMRAQFGTDVKPLHIGLAAQKAYMAIIYSKQHAIEGNKNMLPIFYEMFHSPHIIPSHIYTQRIENWAIQQPGLWFKLYPCCSANYHAIDATISLQEQYHFKVEDIAQINVIFPTNGDAALKFSQPKNGLEGRFSVEFVIAKLLMHGTLTLDDFLELRIDQDIQDVMSKIQRIYNDTIIPDDNALPIGRFTIVEIITHSQDIYSERVDAPRGSPNQPLSQDVLIEKLKMYAPKHAENIATLDLIKNTNQFIAYIATGG</sequence>
<evidence type="ECO:0000256" key="1">
    <source>
        <dbReference type="ARBA" id="ARBA00006174"/>
    </source>
</evidence>
<organism evidence="4 5">
    <name type="scientific">Staphylococcus casei</name>
    <dbReference type="NCBI Taxonomy" id="201828"/>
    <lineage>
        <taxon>Bacteria</taxon>
        <taxon>Bacillati</taxon>
        <taxon>Bacillota</taxon>
        <taxon>Bacilli</taxon>
        <taxon>Bacillales</taxon>
        <taxon>Staphylococcaceae</taxon>
        <taxon>Staphylococcus</taxon>
    </lineage>
</organism>
<proteinExistence type="inferred from homology"/>
<name>A0ABZ2WEK8_9STAP</name>
<dbReference type="InterPro" id="IPR005656">
    <property type="entry name" value="MmgE_PrpD"/>
</dbReference>
<dbReference type="Gene3D" id="1.10.4100.10">
    <property type="entry name" value="2-methylcitrate dehydratase PrpD"/>
    <property type="match status" value="1"/>
</dbReference>
<dbReference type="Pfam" id="PF19305">
    <property type="entry name" value="MmgE_PrpD_C"/>
    <property type="match status" value="1"/>
</dbReference>
<evidence type="ECO:0000313" key="5">
    <source>
        <dbReference type="Proteomes" id="UP001468345"/>
    </source>
</evidence>
<comment type="similarity">
    <text evidence="1">Belongs to the PrpD family.</text>
</comment>
<dbReference type="InterPro" id="IPR042188">
    <property type="entry name" value="MmgE/PrpD_sf_2"/>
</dbReference>
<dbReference type="PANTHER" id="PTHR16943">
    <property type="entry name" value="2-METHYLCITRATE DEHYDRATASE-RELATED"/>
    <property type="match status" value="1"/>
</dbReference>
<evidence type="ECO:0000259" key="2">
    <source>
        <dbReference type="Pfam" id="PF03972"/>
    </source>
</evidence>
<feature type="domain" description="MmgE/PrpD C-terminal" evidence="3">
    <location>
        <begin position="248"/>
        <end position="405"/>
    </location>
</feature>
<dbReference type="RefSeq" id="WP_256121759.1">
    <property type="nucleotide sequence ID" value="NZ_CP133006.1"/>
</dbReference>
<protein>
    <submittedName>
        <fullName evidence="4">MmgE/PrpD family protein</fullName>
    </submittedName>
</protein>
<dbReference type="SUPFAM" id="SSF103378">
    <property type="entry name" value="2-methylcitrate dehydratase PrpD"/>
    <property type="match status" value="1"/>
</dbReference>
<dbReference type="InterPro" id="IPR045336">
    <property type="entry name" value="MmgE_PrpD_N"/>
</dbReference>
<reference evidence="4 5" key="1">
    <citation type="journal article" date="2024" name="ISME J.">
        <title>Staphylococcus epidermidis bacteriocin A37 kills natural competitors with a unique mechanism of action.</title>
        <authorList>
            <person name="Puls J.S."/>
            <person name="Winnerling B."/>
            <person name="Power J.J."/>
            <person name="Kruger A.M."/>
            <person name="Brajtenbach D."/>
            <person name="Johnson M."/>
            <person name="Bilici K."/>
            <person name="Camus L."/>
            <person name="Fliesswasser T."/>
            <person name="Schneider T."/>
            <person name="Sahl H.G."/>
            <person name="Ghosal D."/>
            <person name="Kubitscheck U."/>
            <person name="Heilbronner S."/>
            <person name="Grein F."/>
        </authorList>
    </citation>
    <scope>NUCLEOTIDE SEQUENCE [LARGE SCALE GENOMIC DNA]</scope>
    <source>
        <strain evidence="4 5">SCK7</strain>
    </source>
</reference>
<dbReference type="InterPro" id="IPR042183">
    <property type="entry name" value="MmgE/PrpD_sf_1"/>
</dbReference>
<feature type="domain" description="MmgE/PrpD N-terminal" evidence="2">
    <location>
        <begin position="8"/>
        <end position="201"/>
    </location>
</feature>
<keyword evidence="5" id="KW-1185">Reference proteome</keyword>
<dbReference type="Gene3D" id="3.30.1330.120">
    <property type="entry name" value="2-methylcitrate dehydratase PrpD"/>
    <property type="match status" value="1"/>
</dbReference>
<dbReference type="InterPro" id="IPR045337">
    <property type="entry name" value="MmgE_PrpD_C"/>
</dbReference>
<accession>A0ABZ2WEK8</accession>
<dbReference type="InterPro" id="IPR036148">
    <property type="entry name" value="MmgE/PrpD_sf"/>
</dbReference>
<evidence type="ECO:0000259" key="3">
    <source>
        <dbReference type="Pfam" id="PF19305"/>
    </source>
</evidence>
<dbReference type="PANTHER" id="PTHR16943:SF8">
    <property type="entry name" value="2-METHYLCITRATE DEHYDRATASE"/>
    <property type="match status" value="1"/>
</dbReference>
<gene>
    <name evidence="4" type="ORF">SHJJP9002_000151</name>
</gene>
<dbReference type="Pfam" id="PF03972">
    <property type="entry name" value="MmgE_PrpD_N"/>
    <property type="match status" value="1"/>
</dbReference>
<evidence type="ECO:0000313" key="4">
    <source>
        <dbReference type="EMBL" id="WZG10623.1"/>
    </source>
</evidence>
<dbReference type="EMBL" id="CP133006">
    <property type="protein sequence ID" value="WZG10623.1"/>
    <property type="molecule type" value="Genomic_DNA"/>
</dbReference>